<name>G5IFR2_9FIRM</name>
<evidence type="ECO:0000259" key="10">
    <source>
        <dbReference type="SMART" id="SM00900"/>
    </source>
</evidence>
<keyword evidence="6 8" id="KW-0560">Oxidoreductase</keyword>
<evidence type="ECO:0000313" key="11">
    <source>
        <dbReference type="EMBL" id="EHI59660.1"/>
    </source>
</evidence>
<organism evidence="11 12">
    <name type="scientific">Hungatella hathewayi WAL-18680</name>
    <dbReference type="NCBI Taxonomy" id="742737"/>
    <lineage>
        <taxon>Bacteria</taxon>
        <taxon>Bacillati</taxon>
        <taxon>Bacillota</taxon>
        <taxon>Clostridia</taxon>
        <taxon>Lachnospirales</taxon>
        <taxon>Lachnospiraceae</taxon>
        <taxon>Hungatella</taxon>
    </lineage>
</organism>
<evidence type="ECO:0000256" key="8">
    <source>
        <dbReference type="RuleBase" id="RU366062"/>
    </source>
</evidence>
<keyword evidence="4 8" id="KW-0285">Flavoprotein</keyword>
<dbReference type="SMART" id="SM00900">
    <property type="entry name" value="FMN_bind"/>
    <property type="match status" value="1"/>
</dbReference>
<dbReference type="InterPro" id="IPR027477">
    <property type="entry name" value="Succ_DH/fumarate_Rdtase_cat_sf"/>
</dbReference>
<dbReference type="InterPro" id="IPR003953">
    <property type="entry name" value="FAD-dep_OxRdtase_2_FAD-bd"/>
</dbReference>
<evidence type="ECO:0000313" key="12">
    <source>
        <dbReference type="Proteomes" id="UP000005384"/>
    </source>
</evidence>
<dbReference type="Gene3D" id="3.50.50.60">
    <property type="entry name" value="FAD/NAD(P)-binding domain"/>
    <property type="match status" value="1"/>
</dbReference>
<dbReference type="NCBIfam" id="TIGR01813">
    <property type="entry name" value="flavo_cyto_c"/>
    <property type="match status" value="1"/>
</dbReference>
<comment type="catalytic activity">
    <reaction evidence="7 8">
        <text>dihydrourocanate + A = urocanate + AH2</text>
        <dbReference type="Rhea" id="RHEA:36059"/>
        <dbReference type="ChEBI" id="CHEBI:13193"/>
        <dbReference type="ChEBI" id="CHEBI:17499"/>
        <dbReference type="ChEBI" id="CHEBI:27247"/>
        <dbReference type="ChEBI" id="CHEBI:72991"/>
        <dbReference type="EC" id="1.3.99.33"/>
    </reaction>
</comment>
<reference evidence="11 12" key="1">
    <citation type="submission" date="2011-08" db="EMBL/GenBank/DDBJ databases">
        <title>The Genome Sequence of Clostridium hathewayi WAL-18680.</title>
        <authorList>
            <consortium name="The Broad Institute Genome Sequencing Platform"/>
            <person name="Earl A."/>
            <person name="Ward D."/>
            <person name="Feldgarden M."/>
            <person name="Gevers D."/>
            <person name="Finegold S.M."/>
            <person name="Summanen P.H."/>
            <person name="Molitoris D.R."/>
            <person name="Song M."/>
            <person name="Daigneault M."/>
            <person name="Allen-Vercoe E."/>
            <person name="Young S.K."/>
            <person name="Zeng Q."/>
            <person name="Gargeya S."/>
            <person name="Fitzgerald M."/>
            <person name="Haas B."/>
            <person name="Abouelleil A."/>
            <person name="Alvarado L."/>
            <person name="Arachchi H.M."/>
            <person name="Berlin A."/>
            <person name="Brown A."/>
            <person name="Chapman S.B."/>
            <person name="Chen Z."/>
            <person name="Dunbar C."/>
            <person name="Freedman E."/>
            <person name="Gearin G."/>
            <person name="Gellesch M."/>
            <person name="Goldberg J."/>
            <person name="Griggs A."/>
            <person name="Gujja S."/>
            <person name="Heiman D."/>
            <person name="Howarth C."/>
            <person name="Larson L."/>
            <person name="Lui A."/>
            <person name="MacDonald P.J.P."/>
            <person name="Montmayeur A."/>
            <person name="Murphy C."/>
            <person name="Neiman D."/>
            <person name="Pearson M."/>
            <person name="Priest M."/>
            <person name="Roberts A."/>
            <person name="Saif S."/>
            <person name="Shea T."/>
            <person name="Shenoy N."/>
            <person name="Sisk P."/>
            <person name="Stolte C."/>
            <person name="Sykes S."/>
            <person name="Wortman J."/>
            <person name="Nusbaum C."/>
            <person name="Birren B."/>
        </authorList>
    </citation>
    <scope>NUCLEOTIDE SEQUENCE [LARGE SCALE GENOMIC DNA]</scope>
    <source>
        <strain evidence="11 12">WAL-18680</strain>
    </source>
</reference>
<keyword evidence="5 8" id="KW-0274">FAD</keyword>
<dbReference type="PANTHER" id="PTHR43400">
    <property type="entry name" value="FUMARATE REDUCTASE"/>
    <property type="match status" value="1"/>
</dbReference>
<dbReference type="Gene3D" id="3.90.700.10">
    <property type="entry name" value="Succinate dehydrogenase/fumarate reductase flavoprotein, catalytic domain"/>
    <property type="match status" value="1"/>
</dbReference>
<dbReference type="PRINTS" id="PR00368">
    <property type="entry name" value="FADPNR"/>
</dbReference>
<comment type="caution">
    <text evidence="11">The sequence shown here is derived from an EMBL/GenBank/DDBJ whole genome shotgun (WGS) entry which is preliminary data.</text>
</comment>
<feature type="region of interest" description="Disordered" evidence="9">
    <location>
        <begin position="22"/>
        <end position="62"/>
    </location>
</feature>
<dbReference type="Pfam" id="PF00890">
    <property type="entry name" value="FAD_binding_2"/>
    <property type="match status" value="1"/>
</dbReference>
<dbReference type="Pfam" id="PF04205">
    <property type="entry name" value="FMN_bind"/>
    <property type="match status" value="1"/>
</dbReference>
<dbReference type="InterPro" id="IPR010960">
    <property type="entry name" value="Flavocytochrome_c"/>
</dbReference>
<proteinExistence type="inferred from homology"/>
<protein>
    <recommendedName>
        <fullName evidence="3 8">Urocanate reductase</fullName>
        <ecNumber evidence="2 8">1.3.99.33</ecNumber>
    </recommendedName>
</protein>
<dbReference type="EMBL" id="ADLN01000049">
    <property type="protein sequence ID" value="EHI59660.1"/>
    <property type="molecule type" value="Genomic_DNA"/>
</dbReference>
<dbReference type="GO" id="GO:0016020">
    <property type="term" value="C:membrane"/>
    <property type="evidence" value="ECO:0007669"/>
    <property type="project" value="InterPro"/>
</dbReference>
<dbReference type="PATRIC" id="fig|742737.3.peg.2364"/>
<dbReference type="InterPro" id="IPR007329">
    <property type="entry name" value="FMN-bd"/>
</dbReference>
<evidence type="ECO:0000256" key="7">
    <source>
        <dbReference type="ARBA" id="ARBA00049922"/>
    </source>
</evidence>
<dbReference type="InterPro" id="IPR036188">
    <property type="entry name" value="FAD/NAD-bd_sf"/>
</dbReference>
<feature type="compositionally biased region" description="Basic and acidic residues" evidence="9">
    <location>
        <begin position="39"/>
        <end position="52"/>
    </location>
</feature>
<sequence length="607" mass="63546">MRKTVAALLSAAMVISLAACGSQETAKSQTETETVTATEQKETEAGSQENKEGGFTPGTYEGTAKGFGGEIKAKVVLSADKIESIEVTGDSETDGIGTIALENLPEVMMENQTPYVDAVSSATVTSNAVIQAVASALESAGADLDALKSKKGSENAVAKTEETVDTDLIIVGAGGAGMTAAITARQEGLEVVLVEKMPMVGGNTLKATGGMNAAETSVQKKLGIEDSVETFVEDTMKGGYEKNNRELVTVMAEKSGEAIDWLDSIGAPLPEVSFSGGATNKRIHRPEGGAGVGAYLVNAFKENVDQLGIPVYLDTKATELIVENGAVTGVKAEGKDKLYTFRGKAVILATGGFGANEEIYAKYRPDLKGYVTTNTPGATGDGIVMAETAGANLVDIDQIQTHPTVEQSTSIMITESVRGGGAILVNKSGKRFTNEMQTRDVVSKAIVDQEDSYSYIIFDQNLRDNLSAIEKYVENNIVVQADTIEGLAEQIQVDPAVLSQTLEDWNTAVANKKDGEFNRETGMDADLTKAPYYAIKVAPGVHHTMGGVEINTSAQVINTEGKVIPGLFAAGEVTGGVHGGNRIGGNAVADIVVFGRIAGNSAVEYCK</sequence>
<evidence type="ECO:0000256" key="2">
    <source>
        <dbReference type="ARBA" id="ARBA00013137"/>
    </source>
</evidence>
<dbReference type="Gene3D" id="3.90.1010.20">
    <property type="match status" value="1"/>
</dbReference>
<dbReference type="PANTHER" id="PTHR43400:SF7">
    <property type="entry name" value="FAD-DEPENDENT OXIDOREDUCTASE 2 FAD BINDING DOMAIN-CONTAINING PROTEIN"/>
    <property type="match status" value="1"/>
</dbReference>
<feature type="signal peptide" evidence="8">
    <location>
        <begin position="1"/>
        <end position="18"/>
    </location>
</feature>
<dbReference type="HOGENOM" id="CLU_011398_4_0_9"/>
<dbReference type="OrthoDB" id="9806724at2"/>
<dbReference type="NCBIfam" id="NF005064">
    <property type="entry name" value="PRK06481.1"/>
    <property type="match status" value="1"/>
</dbReference>
<dbReference type="Proteomes" id="UP000005384">
    <property type="component" value="Unassembled WGS sequence"/>
</dbReference>
<dbReference type="FunFam" id="3.90.700.10:FF:000007">
    <property type="entry name" value="NADH-dependent fumarate reductase"/>
    <property type="match status" value="1"/>
</dbReference>
<dbReference type="EC" id="1.3.99.33" evidence="2 8"/>
<dbReference type="AlphaFoldDB" id="G5IFR2"/>
<comment type="similarity">
    <text evidence="1 8">Belongs to the FAD-dependent oxidoreductase 2 family. FRD/SDH subfamily.</text>
</comment>
<dbReference type="SUPFAM" id="SSF51905">
    <property type="entry name" value="FAD/NAD(P)-binding domain"/>
    <property type="match status" value="1"/>
</dbReference>
<evidence type="ECO:0000256" key="6">
    <source>
        <dbReference type="ARBA" id="ARBA00023002"/>
    </source>
</evidence>
<comment type="cofactor">
    <cofactor evidence="8">
        <name>FAD</name>
        <dbReference type="ChEBI" id="CHEBI:57692"/>
    </cofactor>
    <text evidence="8">Binds 1 FAD per subunit.</text>
</comment>
<feature type="chain" id="PRO_5039743094" description="Urocanate reductase" evidence="8">
    <location>
        <begin position="19"/>
        <end position="607"/>
    </location>
</feature>
<keyword evidence="12" id="KW-1185">Reference proteome</keyword>
<comment type="cofactor">
    <cofactor evidence="8">
        <name>FMN</name>
        <dbReference type="ChEBI" id="CHEBI:58210"/>
    </cofactor>
    <text evidence="8">Binds 1 or 2 FMN covalently per subunit.</text>
</comment>
<evidence type="ECO:0000256" key="3">
    <source>
        <dbReference type="ARBA" id="ARBA00015872"/>
    </source>
</evidence>
<evidence type="ECO:0000256" key="1">
    <source>
        <dbReference type="ARBA" id="ARBA00008040"/>
    </source>
</evidence>
<dbReference type="GO" id="GO:0033765">
    <property type="term" value="F:steroid dehydrogenase activity, acting on the CH-CH group of donors"/>
    <property type="evidence" value="ECO:0007669"/>
    <property type="project" value="UniProtKB-ARBA"/>
</dbReference>
<gene>
    <name evidence="11" type="ORF">HMPREF9473_02340</name>
</gene>
<evidence type="ECO:0000256" key="9">
    <source>
        <dbReference type="SAM" id="MobiDB-lite"/>
    </source>
</evidence>
<evidence type="ECO:0000256" key="5">
    <source>
        <dbReference type="ARBA" id="ARBA00022827"/>
    </source>
</evidence>
<dbReference type="SUPFAM" id="SSF56425">
    <property type="entry name" value="Succinate dehydrogenase/fumarate reductase flavoprotein, catalytic domain"/>
    <property type="match status" value="1"/>
</dbReference>
<dbReference type="PROSITE" id="PS51257">
    <property type="entry name" value="PROKAR_LIPOPROTEIN"/>
    <property type="match status" value="1"/>
</dbReference>
<keyword evidence="8" id="KW-0732">Signal</keyword>
<feature type="domain" description="FMN-binding" evidence="10">
    <location>
        <begin position="66"/>
        <end position="140"/>
    </location>
</feature>
<accession>G5IFR2</accession>
<dbReference type="InterPro" id="IPR050315">
    <property type="entry name" value="FAD-oxidoreductase_2"/>
</dbReference>
<dbReference type="GO" id="GO:0010181">
    <property type="term" value="F:FMN binding"/>
    <property type="evidence" value="ECO:0007669"/>
    <property type="project" value="InterPro"/>
</dbReference>
<dbReference type="RefSeq" id="WP_006780320.1">
    <property type="nucleotide sequence ID" value="NZ_CP040506.1"/>
</dbReference>
<evidence type="ECO:0000256" key="4">
    <source>
        <dbReference type="ARBA" id="ARBA00022630"/>
    </source>
</evidence>